<feature type="transmembrane region" description="Helical" evidence="2">
    <location>
        <begin position="30"/>
        <end position="50"/>
    </location>
</feature>
<dbReference type="EMBL" id="JANARS010000003">
    <property type="protein sequence ID" value="MCP3421930.1"/>
    <property type="molecule type" value="Genomic_DNA"/>
</dbReference>
<accession>A0ABT1KVZ9</accession>
<protein>
    <recommendedName>
        <fullName evidence="5">DUF4386 family protein</fullName>
    </recommendedName>
</protein>
<dbReference type="Proteomes" id="UP001204524">
    <property type="component" value="Unassembled WGS sequence"/>
</dbReference>
<feature type="transmembrane region" description="Helical" evidence="2">
    <location>
        <begin position="181"/>
        <end position="200"/>
    </location>
</feature>
<keyword evidence="2" id="KW-0812">Transmembrane</keyword>
<reference evidence="3 4" key="1">
    <citation type="submission" date="2022-06" db="EMBL/GenBank/DDBJ databases">
        <authorList>
            <person name="So Y."/>
        </authorList>
    </citation>
    <scope>NUCLEOTIDE SEQUENCE [LARGE SCALE GENOMIC DNA]</scope>
    <source>
        <strain evidence="3 4">STR3</strain>
    </source>
</reference>
<feature type="region of interest" description="Disordered" evidence="1">
    <location>
        <begin position="1"/>
        <end position="24"/>
    </location>
</feature>
<feature type="transmembrane region" description="Helical" evidence="2">
    <location>
        <begin position="155"/>
        <end position="174"/>
    </location>
</feature>
<proteinExistence type="predicted"/>
<keyword evidence="2" id="KW-1133">Transmembrane helix</keyword>
<name>A0ABT1KVZ9_9ACTN</name>
<keyword evidence="2" id="KW-0472">Membrane</keyword>
<evidence type="ECO:0000313" key="3">
    <source>
        <dbReference type="EMBL" id="MCP3421930.1"/>
    </source>
</evidence>
<feature type="transmembrane region" description="Helical" evidence="2">
    <location>
        <begin position="105"/>
        <end position="125"/>
    </location>
</feature>
<comment type="caution">
    <text evidence="3">The sequence shown here is derived from an EMBL/GenBank/DDBJ whole genome shotgun (WGS) entry which is preliminary data.</text>
</comment>
<sequence>MTTTAPITEPTQTAAREAAHPTRGSSTLRLVGGVALVVGPLLFSAGMLTSPPQESFSDADYIAALSRDLTMTQISALFLHYANVLIGLGILAAPSLVRGARGMRLVVLGSLATALGFVNVSGMLLSDWWNSAAGSVLEPAQAEAVFAHVKAASLLPFWDGTETLSTIGTIMVLAGLARAGVLGWWTIALLVTGVAALIVLGSTLPVLAAGAVLVGFAPFALIGMRLLQRHRLEGR</sequence>
<evidence type="ECO:0000256" key="1">
    <source>
        <dbReference type="SAM" id="MobiDB-lite"/>
    </source>
</evidence>
<evidence type="ECO:0008006" key="5">
    <source>
        <dbReference type="Google" id="ProtNLM"/>
    </source>
</evidence>
<dbReference type="RefSeq" id="WP_254181138.1">
    <property type="nucleotide sequence ID" value="NZ_JANARS010000003.1"/>
</dbReference>
<feature type="compositionally biased region" description="Low complexity" evidence="1">
    <location>
        <begin position="1"/>
        <end position="15"/>
    </location>
</feature>
<keyword evidence="4" id="KW-1185">Reference proteome</keyword>
<evidence type="ECO:0000256" key="2">
    <source>
        <dbReference type="SAM" id="Phobius"/>
    </source>
</evidence>
<feature type="transmembrane region" description="Helical" evidence="2">
    <location>
        <begin position="206"/>
        <end position="227"/>
    </location>
</feature>
<evidence type="ECO:0000313" key="4">
    <source>
        <dbReference type="Proteomes" id="UP001204524"/>
    </source>
</evidence>
<gene>
    <name evidence="3" type="ORF">NCI01_09000</name>
</gene>
<organism evidence="3 4">
    <name type="scientific">Nocardioides pinisoli</name>
    <dbReference type="NCBI Taxonomy" id="2950279"/>
    <lineage>
        <taxon>Bacteria</taxon>
        <taxon>Bacillati</taxon>
        <taxon>Actinomycetota</taxon>
        <taxon>Actinomycetes</taxon>
        <taxon>Propionibacteriales</taxon>
        <taxon>Nocardioidaceae</taxon>
        <taxon>Nocardioides</taxon>
    </lineage>
</organism>
<feature type="transmembrane region" description="Helical" evidence="2">
    <location>
        <begin position="70"/>
        <end position="93"/>
    </location>
</feature>